<evidence type="ECO:0000313" key="3">
    <source>
        <dbReference type="Proteomes" id="UP001159363"/>
    </source>
</evidence>
<gene>
    <name evidence="2" type="ORF">PR048_033507</name>
</gene>
<name>A0ABQ9G1E0_9NEOP</name>
<reference evidence="2 3" key="1">
    <citation type="submission" date="2023-02" db="EMBL/GenBank/DDBJ databases">
        <title>LHISI_Scaffold_Assembly.</title>
        <authorList>
            <person name="Stuart O.P."/>
            <person name="Cleave R."/>
            <person name="Magrath M.J.L."/>
            <person name="Mikheyev A.S."/>
        </authorList>
    </citation>
    <scope>NUCLEOTIDE SEQUENCE [LARGE SCALE GENOMIC DNA]</scope>
    <source>
        <strain evidence="2">Daus_M_001</strain>
        <tissue evidence="2">Leg muscle</tissue>
    </source>
</reference>
<comment type="caution">
    <text evidence="2">The sequence shown here is derived from an EMBL/GenBank/DDBJ whole genome shotgun (WGS) entry which is preliminary data.</text>
</comment>
<dbReference type="Proteomes" id="UP001159363">
    <property type="component" value="Chromosome 16"/>
</dbReference>
<feature type="region of interest" description="Disordered" evidence="1">
    <location>
        <begin position="27"/>
        <end position="116"/>
    </location>
</feature>
<feature type="compositionally biased region" description="Polar residues" evidence="1">
    <location>
        <begin position="27"/>
        <end position="36"/>
    </location>
</feature>
<keyword evidence="3" id="KW-1185">Reference proteome</keyword>
<evidence type="ECO:0000313" key="2">
    <source>
        <dbReference type="EMBL" id="KAJ8865983.1"/>
    </source>
</evidence>
<dbReference type="EMBL" id="JARBHB010000017">
    <property type="protein sequence ID" value="KAJ8865983.1"/>
    <property type="molecule type" value="Genomic_DNA"/>
</dbReference>
<proteinExistence type="predicted"/>
<protein>
    <submittedName>
        <fullName evidence="2">Uncharacterized protein</fullName>
    </submittedName>
</protein>
<sequence>MGIVKCRRRAPESVWWQSITTDIKSQDQLGFRQSRTVQHEGLQHQQGIIGQSDDEGKTRDTDTTARQAFPESSSPRGEDFCGFTDEEQERPKAGLSKQKYQISGGRQVVPPKQFEL</sequence>
<organism evidence="2 3">
    <name type="scientific">Dryococelus australis</name>
    <dbReference type="NCBI Taxonomy" id="614101"/>
    <lineage>
        <taxon>Eukaryota</taxon>
        <taxon>Metazoa</taxon>
        <taxon>Ecdysozoa</taxon>
        <taxon>Arthropoda</taxon>
        <taxon>Hexapoda</taxon>
        <taxon>Insecta</taxon>
        <taxon>Pterygota</taxon>
        <taxon>Neoptera</taxon>
        <taxon>Polyneoptera</taxon>
        <taxon>Phasmatodea</taxon>
        <taxon>Verophasmatodea</taxon>
        <taxon>Anareolatae</taxon>
        <taxon>Phasmatidae</taxon>
        <taxon>Eurycanthinae</taxon>
        <taxon>Dryococelus</taxon>
    </lineage>
</organism>
<feature type="compositionally biased region" description="Polar residues" evidence="1">
    <location>
        <begin position="64"/>
        <end position="75"/>
    </location>
</feature>
<evidence type="ECO:0000256" key="1">
    <source>
        <dbReference type="SAM" id="MobiDB-lite"/>
    </source>
</evidence>
<accession>A0ABQ9G1E0</accession>
<feature type="compositionally biased region" description="Basic and acidic residues" evidence="1">
    <location>
        <begin position="54"/>
        <end position="63"/>
    </location>
</feature>